<organism evidence="2 3">
    <name type="scientific">Rhinocladiella mackenziei CBS 650.93</name>
    <dbReference type="NCBI Taxonomy" id="1442369"/>
    <lineage>
        <taxon>Eukaryota</taxon>
        <taxon>Fungi</taxon>
        <taxon>Dikarya</taxon>
        <taxon>Ascomycota</taxon>
        <taxon>Pezizomycotina</taxon>
        <taxon>Eurotiomycetes</taxon>
        <taxon>Chaetothyriomycetidae</taxon>
        <taxon>Chaetothyriales</taxon>
        <taxon>Herpotrichiellaceae</taxon>
        <taxon>Rhinocladiella</taxon>
    </lineage>
</organism>
<dbReference type="EMBL" id="KN847475">
    <property type="protein sequence ID" value="KIX09868.1"/>
    <property type="molecule type" value="Genomic_DNA"/>
</dbReference>
<feature type="compositionally biased region" description="Low complexity" evidence="1">
    <location>
        <begin position="45"/>
        <end position="55"/>
    </location>
</feature>
<name>A0A0D2HGR5_9EURO</name>
<sequence length="513" mass="57622">MTHIRGVPDESRPTCKRCEKAGYTCGGYEKKLELRFHTFAAQSDPNAPAPTKTSKTPPPAAKPGVPSRLVLRSNDNQQDTVPPDMSLVAFKDNIQFSYLFDNFVWSSYGTPWLQMSAEGKIDALSLEACRAFSLSIFGKHHHQPDIEVSGAVHYDKTVRALSSRLSNVGAPGSEALIVPIMILLMHSSTTPDPQASAFHIQGLLKLIQICGPQRFAVDPLRLAFESCRATLITVSLITKTRSFLEQPAWLTEPWSARSDFHKNAQNQLVDILVYIPGFLQDQSQLEQSPSDQFKQSLIQRIEYQIAKAYNWRWSWEELNPNVAWEVDPEMLPSDQFPLSPSRVVRKVLMFSSFSKAAEIALYNATLLCLLGLLWTMKSPEEDSPSPITLSQTPLFLPGELRSLTEPAIEISRAFEFQLANVKRSRDSALFWLFPLGLASRVLEDNPDYITWIKSMLDSSQVTRGYGTGGNTYGFGFYKFPKIMRKKTNVRPMIQAQYGSDSIRQHSEGSSDDE</sequence>
<dbReference type="RefSeq" id="XP_013277004.1">
    <property type="nucleotide sequence ID" value="XM_013421550.1"/>
</dbReference>
<dbReference type="OrthoDB" id="3525185at2759"/>
<dbReference type="AlphaFoldDB" id="A0A0D2HGR5"/>
<evidence type="ECO:0000256" key="1">
    <source>
        <dbReference type="SAM" id="MobiDB-lite"/>
    </source>
</evidence>
<dbReference type="VEuPathDB" id="FungiDB:Z518_00949"/>
<evidence type="ECO:0000313" key="3">
    <source>
        <dbReference type="Proteomes" id="UP000053617"/>
    </source>
</evidence>
<keyword evidence="3" id="KW-1185">Reference proteome</keyword>
<dbReference type="PANTHER" id="PTHR38111">
    <property type="entry name" value="ZN(2)-C6 FUNGAL-TYPE DOMAIN-CONTAINING PROTEIN-RELATED"/>
    <property type="match status" value="1"/>
</dbReference>
<dbReference type="STRING" id="1442369.A0A0D2HGR5"/>
<reference evidence="2 3" key="1">
    <citation type="submission" date="2015-01" db="EMBL/GenBank/DDBJ databases">
        <title>The Genome Sequence of Rhinocladiella mackenzie CBS 650.93.</title>
        <authorList>
            <consortium name="The Broad Institute Genomics Platform"/>
            <person name="Cuomo C."/>
            <person name="de Hoog S."/>
            <person name="Gorbushina A."/>
            <person name="Stielow B."/>
            <person name="Teixiera M."/>
            <person name="Abouelleil A."/>
            <person name="Chapman S.B."/>
            <person name="Priest M."/>
            <person name="Young S.K."/>
            <person name="Wortman J."/>
            <person name="Nusbaum C."/>
            <person name="Birren B."/>
        </authorList>
    </citation>
    <scope>NUCLEOTIDE SEQUENCE [LARGE SCALE GENOMIC DNA]</scope>
    <source>
        <strain evidence="2 3">CBS 650.93</strain>
    </source>
</reference>
<dbReference type="InterPro" id="IPR053178">
    <property type="entry name" value="Osmoadaptation_assoc"/>
</dbReference>
<protein>
    <submittedName>
        <fullName evidence="2">Rhinocladiella mackenziei CBS 650.93 unplaced genomic scaffold supercont1.1, whole genome shotgun sequence</fullName>
    </submittedName>
</protein>
<gene>
    <name evidence="2" type="ORF">Z518_00949</name>
</gene>
<dbReference type="PANTHER" id="PTHR38111:SF2">
    <property type="entry name" value="FINGER DOMAIN PROTEIN, PUTATIVE (AFU_ORTHOLOGUE AFUA_1G01560)-RELATED"/>
    <property type="match status" value="1"/>
</dbReference>
<dbReference type="Proteomes" id="UP000053617">
    <property type="component" value="Unassembled WGS sequence"/>
</dbReference>
<feature type="region of interest" description="Disordered" evidence="1">
    <location>
        <begin position="42"/>
        <end position="67"/>
    </location>
</feature>
<proteinExistence type="predicted"/>
<evidence type="ECO:0000313" key="2">
    <source>
        <dbReference type="EMBL" id="KIX09868.1"/>
    </source>
</evidence>
<dbReference type="HOGENOM" id="CLU_021599_5_1_1"/>
<accession>A0A0D2HGR5</accession>
<dbReference type="GeneID" id="25289020"/>